<feature type="domain" description="RsdA/BaiN/AoA(So)-like Rossmann fold-like" evidence="4">
    <location>
        <begin position="5"/>
        <end position="390"/>
    </location>
</feature>
<feature type="domain" description="RsdA/BaiN/AoA(So)-like insert" evidence="5">
    <location>
        <begin position="188"/>
        <end position="337"/>
    </location>
</feature>
<reference evidence="6 7" key="1">
    <citation type="submission" date="2019-07" db="EMBL/GenBank/DDBJ databases">
        <title>Whole genome shotgun sequence of Microvirga aerophila NBRC 106136.</title>
        <authorList>
            <person name="Hosoyama A."/>
            <person name="Uohara A."/>
            <person name="Ohji S."/>
            <person name="Ichikawa N."/>
        </authorList>
    </citation>
    <scope>NUCLEOTIDE SEQUENCE [LARGE SCALE GENOMIC DNA]</scope>
    <source>
        <strain evidence="6 7">NBRC 106136</strain>
    </source>
</reference>
<dbReference type="Gene3D" id="2.40.30.10">
    <property type="entry name" value="Translation factors"/>
    <property type="match status" value="1"/>
</dbReference>
<proteinExistence type="predicted"/>
<evidence type="ECO:0000256" key="1">
    <source>
        <dbReference type="ARBA" id="ARBA00001974"/>
    </source>
</evidence>
<evidence type="ECO:0000256" key="3">
    <source>
        <dbReference type="ARBA" id="ARBA00022827"/>
    </source>
</evidence>
<gene>
    <name evidence="6" type="ORF">MAE02_22360</name>
</gene>
<name>A0A512BRE9_9HYPH</name>
<evidence type="ECO:0000313" key="7">
    <source>
        <dbReference type="Proteomes" id="UP000321085"/>
    </source>
</evidence>
<keyword evidence="2" id="KW-0285">Flavoprotein</keyword>
<dbReference type="Pfam" id="PF22780">
    <property type="entry name" value="HI0933_like_1st"/>
    <property type="match status" value="1"/>
</dbReference>
<comment type="cofactor">
    <cofactor evidence="1">
        <name>FAD</name>
        <dbReference type="ChEBI" id="CHEBI:57692"/>
    </cofactor>
</comment>
<dbReference type="RefSeq" id="WP_114185579.1">
    <property type="nucleotide sequence ID" value="NZ_BJYU01000025.1"/>
</dbReference>
<dbReference type="PRINTS" id="PR00411">
    <property type="entry name" value="PNDRDTASEI"/>
</dbReference>
<dbReference type="Gene3D" id="1.10.8.260">
    <property type="entry name" value="HI0933 insert domain-like"/>
    <property type="match status" value="1"/>
</dbReference>
<keyword evidence="7" id="KW-1185">Reference proteome</keyword>
<dbReference type="Gene3D" id="3.50.50.60">
    <property type="entry name" value="FAD/NAD(P)-binding domain"/>
    <property type="match status" value="1"/>
</dbReference>
<dbReference type="Proteomes" id="UP000321085">
    <property type="component" value="Unassembled WGS sequence"/>
</dbReference>
<protein>
    <recommendedName>
        <fullName evidence="8">Aminoacetone oxidase family FAD-binding enzyme</fullName>
    </recommendedName>
</protein>
<dbReference type="AlphaFoldDB" id="A0A512BRE9"/>
<dbReference type="InterPro" id="IPR055178">
    <property type="entry name" value="RsdA/BaiN/AoA(So)-like_dom"/>
</dbReference>
<evidence type="ECO:0000256" key="2">
    <source>
        <dbReference type="ARBA" id="ARBA00022630"/>
    </source>
</evidence>
<evidence type="ECO:0000313" key="6">
    <source>
        <dbReference type="EMBL" id="GEO14540.1"/>
    </source>
</evidence>
<dbReference type="PANTHER" id="PTHR42887:SF2">
    <property type="entry name" value="OS12G0638800 PROTEIN"/>
    <property type="match status" value="1"/>
</dbReference>
<evidence type="ECO:0008006" key="8">
    <source>
        <dbReference type="Google" id="ProtNLM"/>
    </source>
</evidence>
<dbReference type="InterPro" id="IPR004792">
    <property type="entry name" value="BaiN-like"/>
</dbReference>
<organism evidence="6 7">
    <name type="scientific">Microvirga aerophila</name>
    <dbReference type="NCBI Taxonomy" id="670291"/>
    <lineage>
        <taxon>Bacteria</taxon>
        <taxon>Pseudomonadati</taxon>
        <taxon>Pseudomonadota</taxon>
        <taxon>Alphaproteobacteria</taxon>
        <taxon>Hyphomicrobiales</taxon>
        <taxon>Methylobacteriaceae</taxon>
        <taxon>Microvirga</taxon>
    </lineage>
</organism>
<dbReference type="SUPFAM" id="SSF51905">
    <property type="entry name" value="FAD/NAD(P)-binding domain"/>
    <property type="match status" value="1"/>
</dbReference>
<dbReference type="InterPro" id="IPR023166">
    <property type="entry name" value="BaiN-like_dom_sf"/>
</dbReference>
<dbReference type="PANTHER" id="PTHR42887">
    <property type="entry name" value="OS12G0638800 PROTEIN"/>
    <property type="match status" value="1"/>
</dbReference>
<dbReference type="OrthoDB" id="9773233at2"/>
<keyword evidence="3" id="KW-0274">FAD</keyword>
<comment type="caution">
    <text evidence="6">The sequence shown here is derived from an EMBL/GenBank/DDBJ whole genome shotgun (WGS) entry which is preliminary data.</text>
</comment>
<evidence type="ECO:0000259" key="5">
    <source>
        <dbReference type="Pfam" id="PF22780"/>
    </source>
</evidence>
<dbReference type="InterPro" id="IPR057661">
    <property type="entry name" value="RsdA/BaiN/AoA(So)_Rossmann"/>
</dbReference>
<evidence type="ECO:0000259" key="4">
    <source>
        <dbReference type="Pfam" id="PF03486"/>
    </source>
</evidence>
<sequence>MDLFDVVVIGAGAAGMMCAIEAGKRGRSVLVVDHAAKPGEKIRISGGGRCNFTNLNAAPQNFISRNPSFCISALRRYTQRDFIALVERYGIAYHEKTLGQLFCDGSSLQIINLLVSEMNGYGVELRLSTSVEKVEKTSDGFQIQLSQGLVQCRSLVVATGGKSIPKMGATGFGYDLAARFGLKLTETRPALVPLTLEPTMLERLKPLAGVAVDAVAACGKTRFSEAMLFTHRGLSGPSILQISSYWREGSEIVISMLPEVDVFEKLRASRSQNGRQALQTALAAFLPKRLAQLIGEAEPGPHNLADYSDKHLRRISEAVNQWRFKPAGSEGYRTAEVTLGGVDTRELDSRTMEAKAVPGLYFVGEVVDVTGWLGGYNFQWAWSSGWSAGQAV</sequence>
<dbReference type="SUPFAM" id="SSF160996">
    <property type="entry name" value="HI0933 insert domain-like"/>
    <property type="match status" value="1"/>
</dbReference>
<dbReference type="Pfam" id="PF03486">
    <property type="entry name" value="HI0933_like"/>
    <property type="match status" value="1"/>
</dbReference>
<dbReference type="NCBIfam" id="TIGR00275">
    <property type="entry name" value="aminoacetone oxidase family FAD-binding enzyme"/>
    <property type="match status" value="1"/>
</dbReference>
<accession>A0A512BRE9</accession>
<dbReference type="EMBL" id="BJYU01000025">
    <property type="protein sequence ID" value="GEO14540.1"/>
    <property type="molecule type" value="Genomic_DNA"/>
</dbReference>
<dbReference type="InterPro" id="IPR036188">
    <property type="entry name" value="FAD/NAD-bd_sf"/>
</dbReference>
<dbReference type="PRINTS" id="PR00368">
    <property type="entry name" value="FADPNR"/>
</dbReference>